<dbReference type="Proteomes" id="UP001258994">
    <property type="component" value="Chromosome"/>
</dbReference>
<feature type="domain" description="HTH araC/xylS-type" evidence="4">
    <location>
        <begin position="194"/>
        <end position="292"/>
    </location>
</feature>
<evidence type="ECO:0000313" key="6">
    <source>
        <dbReference type="Proteomes" id="UP001258994"/>
    </source>
</evidence>
<keyword evidence="3" id="KW-0804">Transcription</keyword>
<dbReference type="Pfam" id="PF12833">
    <property type="entry name" value="HTH_18"/>
    <property type="match status" value="1"/>
</dbReference>
<dbReference type="SUPFAM" id="SSF46689">
    <property type="entry name" value="Homeodomain-like"/>
    <property type="match status" value="2"/>
</dbReference>
<evidence type="ECO:0000256" key="3">
    <source>
        <dbReference type="ARBA" id="ARBA00023163"/>
    </source>
</evidence>
<dbReference type="Gene3D" id="1.10.10.60">
    <property type="entry name" value="Homeodomain-like"/>
    <property type="match status" value="2"/>
</dbReference>
<sequence>MNNVTSAKNVEVSRQTIENLLNRKPIASYKQGEKVSFRLERYVCSEITGTVPPLKSILIGVQFSGARIKTSGIQGNTDHSSSSVVTIFPADQKTRFDMLGEVDFALMIIDPKQNQLTEKLYRMAKSLVSVVMVGDPVLDALIRQLLQISSEQNSDDINYIDALTETVLLHSERVLSKQHTTAFASNSLQLFRIRSTIEYIQLNLGKNLSVHHLADVLSVSESYFRRIFTAVTGQSVHQFILQTRLNRTRELLIHSSLSICQIAESLGFSSQSHLTTQFAKFYQMTPAQLRKKMRL</sequence>
<evidence type="ECO:0000256" key="1">
    <source>
        <dbReference type="ARBA" id="ARBA00023015"/>
    </source>
</evidence>
<keyword evidence="1" id="KW-0805">Transcription regulation</keyword>
<evidence type="ECO:0000313" key="5">
    <source>
        <dbReference type="EMBL" id="WNC73793.1"/>
    </source>
</evidence>
<dbReference type="PANTHER" id="PTHR46796">
    <property type="entry name" value="HTH-TYPE TRANSCRIPTIONAL ACTIVATOR RHAS-RELATED"/>
    <property type="match status" value="1"/>
</dbReference>
<dbReference type="PANTHER" id="PTHR46796:SF6">
    <property type="entry name" value="ARAC SUBFAMILY"/>
    <property type="match status" value="1"/>
</dbReference>
<dbReference type="EMBL" id="CP134145">
    <property type="protein sequence ID" value="WNC73793.1"/>
    <property type="molecule type" value="Genomic_DNA"/>
</dbReference>
<protein>
    <submittedName>
        <fullName evidence="5">AraC family transcriptional regulator</fullName>
    </submittedName>
</protein>
<dbReference type="RefSeq" id="WP_348392903.1">
    <property type="nucleotide sequence ID" value="NZ_CP134145.1"/>
</dbReference>
<dbReference type="InterPro" id="IPR009057">
    <property type="entry name" value="Homeodomain-like_sf"/>
</dbReference>
<keyword evidence="2" id="KW-0238">DNA-binding</keyword>
<accession>A0ABY9TYA7</accession>
<reference evidence="6" key="1">
    <citation type="submission" date="2023-09" db="EMBL/GenBank/DDBJ databases">
        <authorList>
            <person name="Li S."/>
            <person name="Li X."/>
            <person name="Zhang C."/>
            <person name="Zhao Z."/>
        </authorList>
    </citation>
    <scope>NUCLEOTIDE SEQUENCE [LARGE SCALE GENOMIC DNA]</scope>
    <source>
        <strain evidence="6">SQ149</strain>
    </source>
</reference>
<organism evidence="5 6">
    <name type="scientific">Thalassotalea psychrophila</name>
    <dbReference type="NCBI Taxonomy" id="3065647"/>
    <lineage>
        <taxon>Bacteria</taxon>
        <taxon>Pseudomonadati</taxon>
        <taxon>Pseudomonadota</taxon>
        <taxon>Gammaproteobacteria</taxon>
        <taxon>Alteromonadales</taxon>
        <taxon>Colwelliaceae</taxon>
        <taxon>Thalassotalea</taxon>
    </lineage>
</organism>
<dbReference type="InterPro" id="IPR018060">
    <property type="entry name" value="HTH_AraC"/>
</dbReference>
<dbReference type="PROSITE" id="PS00041">
    <property type="entry name" value="HTH_ARAC_FAMILY_1"/>
    <property type="match status" value="1"/>
</dbReference>
<dbReference type="PROSITE" id="PS01124">
    <property type="entry name" value="HTH_ARAC_FAMILY_2"/>
    <property type="match status" value="1"/>
</dbReference>
<proteinExistence type="predicted"/>
<name>A0ABY9TYA7_9GAMM</name>
<keyword evidence="6" id="KW-1185">Reference proteome</keyword>
<dbReference type="SMART" id="SM00342">
    <property type="entry name" value="HTH_ARAC"/>
    <property type="match status" value="1"/>
</dbReference>
<dbReference type="InterPro" id="IPR018062">
    <property type="entry name" value="HTH_AraC-typ_CS"/>
</dbReference>
<evidence type="ECO:0000259" key="4">
    <source>
        <dbReference type="PROSITE" id="PS01124"/>
    </source>
</evidence>
<dbReference type="InterPro" id="IPR050204">
    <property type="entry name" value="AraC_XylS_family_regulators"/>
</dbReference>
<gene>
    <name evidence="5" type="ORF">RGQ13_07340</name>
</gene>
<evidence type="ECO:0000256" key="2">
    <source>
        <dbReference type="ARBA" id="ARBA00023125"/>
    </source>
</evidence>